<proteinExistence type="predicted"/>
<protein>
    <submittedName>
        <fullName evidence="1">Uncharacterized protein</fullName>
    </submittedName>
</protein>
<evidence type="ECO:0000313" key="2">
    <source>
        <dbReference type="Proteomes" id="UP001143856"/>
    </source>
</evidence>
<evidence type="ECO:0000313" key="1">
    <source>
        <dbReference type="EMBL" id="KAJ2995321.1"/>
    </source>
</evidence>
<dbReference type="EMBL" id="JAPDGR010000137">
    <property type="protein sequence ID" value="KAJ2995321.1"/>
    <property type="molecule type" value="Genomic_DNA"/>
</dbReference>
<name>A0ACC1PML4_9PEZI</name>
<keyword evidence="2" id="KW-1185">Reference proteome</keyword>
<accession>A0ACC1PML4</accession>
<reference evidence="1" key="1">
    <citation type="submission" date="2022-10" db="EMBL/GenBank/DDBJ databases">
        <title>Genome Sequence of Xylaria curta.</title>
        <authorList>
            <person name="Buettner E."/>
        </authorList>
    </citation>
    <scope>NUCLEOTIDE SEQUENCE</scope>
    <source>
        <strain evidence="1">Babe10</strain>
    </source>
</reference>
<comment type="caution">
    <text evidence="1">The sequence shown here is derived from an EMBL/GenBank/DDBJ whole genome shotgun (WGS) entry which is preliminary data.</text>
</comment>
<sequence length="152" mass="16967">MADEDFEIDVYGDANPETDAKVDDASTQAYDSNTSITIANGSNPPESVNTDTNTNHHSNYDTRDQYAMESHDEHGASTRPYQQGVKRKGESDDRPIDPGATSCLLLSDLNWWTTDDDIRGWVTHASCEDELKDITFSEHKVNGKSKGYVEYL</sequence>
<organism evidence="1 2">
    <name type="scientific">Xylaria curta</name>
    <dbReference type="NCBI Taxonomy" id="42375"/>
    <lineage>
        <taxon>Eukaryota</taxon>
        <taxon>Fungi</taxon>
        <taxon>Dikarya</taxon>
        <taxon>Ascomycota</taxon>
        <taxon>Pezizomycotina</taxon>
        <taxon>Sordariomycetes</taxon>
        <taxon>Xylariomycetidae</taxon>
        <taxon>Xylariales</taxon>
        <taxon>Xylariaceae</taxon>
        <taxon>Xylaria</taxon>
    </lineage>
</organism>
<gene>
    <name evidence="1" type="ORF">NUW58_g1298</name>
</gene>
<dbReference type="Proteomes" id="UP001143856">
    <property type="component" value="Unassembled WGS sequence"/>
</dbReference>